<dbReference type="SUPFAM" id="SSF51679">
    <property type="entry name" value="Bacterial luciferase-like"/>
    <property type="match status" value="1"/>
</dbReference>
<keyword evidence="4" id="KW-1185">Reference proteome</keyword>
<gene>
    <name evidence="3" type="ORF">ORI27_11805</name>
</gene>
<reference evidence="3 4" key="1">
    <citation type="submission" date="2022-11" db="EMBL/GenBank/DDBJ databases">
        <title>Mycobacterium sp. nov.</title>
        <authorList>
            <person name="Papic B."/>
            <person name="Spicic S."/>
            <person name="Duvnjak S."/>
        </authorList>
    </citation>
    <scope>NUCLEOTIDE SEQUENCE [LARGE SCALE GENOMIC DNA]</scope>
    <source>
        <strain evidence="3 4">CVI_P4</strain>
    </source>
</reference>
<feature type="domain" description="Luciferase-like" evidence="2">
    <location>
        <begin position="3"/>
        <end position="134"/>
    </location>
</feature>
<dbReference type="InterPro" id="IPR011251">
    <property type="entry name" value="Luciferase-like_dom"/>
</dbReference>
<keyword evidence="1" id="KW-0560">Oxidoreductase</keyword>
<dbReference type="Proteomes" id="UP001300745">
    <property type="component" value="Unassembled WGS sequence"/>
</dbReference>
<protein>
    <submittedName>
        <fullName evidence="3">LLM class flavin-dependent oxidoreductase</fullName>
    </submittedName>
</protein>
<dbReference type="PANTHER" id="PTHR43244:SF1">
    <property type="entry name" value="5,10-METHYLENETETRAHYDROMETHANOPTERIN REDUCTASE"/>
    <property type="match status" value="1"/>
</dbReference>
<sequence length="164" mass="18001">MVSADEYATKLESVRMAARHAGRDPASITPALHRFVVVGRSEPEVRAMLDTKVIRSFGLMAPAELWRQAGVTHPFGEQFNPLVDFVPDCYGRQTINDAIDAVPHEVMTEGPLLWGTPEQVVAQLRRFHTAGLRHVVLAPISGLVSKRAALYSLRAIGKIAHALN</sequence>
<dbReference type="InterPro" id="IPR036661">
    <property type="entry name" value="Luciferase-like_sf"/>
</dbReference>
<organism evidence="3 4">
    <name type="scientific">Mycobacterium pinniadriaticum</name>
    <dbReference type="NCBI Taxonomy" id="2994102"/>
    <lineage>
        <taxon>Bacteria</taxon>
        <taxon>Bacillati</taxon>
        <taxon>Actinomycetota</taxon>
        <taxon>Actinomycetes</taxon>
        <taxon>Mycobacteriales</taxon>
        <taxon>Mycobacteriaceae</taxon>
        <taxon>Mycobacterium</taxon>
    </lineage>
</organism>
<evidence type="ECO:0000313" key="3">
    <source>
        <dbReference type="EMBL" id="MCX2937390.1"/>
    </source>
</evidence>
<proteinExistence type="predicted"/>
<dbReference type="Pfam" id="PF00296">
    <property type="entry name" value="Bac_luciferase"/>
    <property type="match status" value="1"/>
</dbReference>
<accession>A0ABT3SET4</accession>
<evidence type="ECO:0000256" key="1">
    <source>
        <dbReference type="ARBA" id="ARBA00023002"/>
    </source>
</evidence>
<evidence type="ECO:0000259" key="2">
    <source>
        <dbReference type="Pfam" id="PF00296"/>
    </source>
</evidence>
<dbReference type="EMBL" id="JAPJDO010000008">
    <property type="protein sequence ID" value="MCX2937390.1"/>
    <property type="molecule type" value="Genomic_DNA"/>
</dbReference>
<dbReference type="PANTHER" id="PTHR43244">
    <property type="match status" value="1"/>
</dbReference>
<evidence type="ECO:0000313" key="4">
    <source>
        <dbReference type="Proteomes" id="UP001300745"/>
    </source>
</evidence>
<name>A0ABT3SET4_9MYCO</name>
<comment type="caution">
    <text evidence="3">The sequence shown here is derived from an EMBL/GenBank/DDBJ whole genome shotgun (WGS) entry which is preliminary data.</text>
</comment>
<dbReference type="Gene3D" id="3.20.20.30">
    <property type="entry name" value="Luciferase-like domain"/>
    <property type="match status" value="1"/>
</dbReference>
<dbReference type="InterPro" id="IPR050564">
    <property type="entry name" value="F420-G6PD/mer"/>
</dbReference>
<dbReference type="RefSeq" id="WP_265997029.1">
    <property type="nucleotide sequence ID" value="NZ_JAPJDN010000008.1"/>
</dbReference>